<feature type="transmembrane region" description="Helical" evidence="8">
    <location>
        <begin position="145"/>
        <end position="165"/>
    </location>
</feature>
<evidence type="ECO:0000256" key="5">
    <source>
        <dbReference type="ARBA" id="ARBA00022692"/>
    </source>
</evidence>
<feature type="transmembrane region" description="Helical" evidence="8">
    <location>
        <begin position="64"/>
        <end position="85"/>
    </location>
</feature>
<dbReference type="Proteomes" id="UP000706333">
    <property type="component" value="Unassembled WGS sequence"/>
</dbReference>
<evidence type="ECO:0000313" key="10">
    <source>
        <dbReference type="EMBL" id="MBK5928634.1"/>
    </source>
</evidence>
<dbReference type="EMBL" id="NHSD01000316">
    <property type="protein sequence ID" value="MBK5928634.1"/>
    <property type="molecule type" value="Genomic_DNA"/>
</dbReference>
<dbReference type="InterPro" id="IPR000515">
    <property type="entry name" value="MetI-like"/>
</dbReference>
<dbReference type="GO" id="GO:0055085">
    <property type="term" value="P:transmembrane transport"/>
    <property type="evidence" value="ECO:0007669"/>
    <property type="project" value="InterPro"/>
</dbReference>
<dbReference type="RefSeq" id="WP_201158397.1">
    <property type="nucleotide sequence ID" value="NZ_NHSD01000316.1"/>
</dbReference>
<feature type="transmembrane region" description="Helical" evidence="8">
    <location>
        <begin position="7"/>
        <end position="26"/>
    </location>
</feature>
<organism evidence="10 11">
    <name type="scientific">Rhodobaculum claviforme</name>
    <dbReference type="NCBI Taxonomy" id="1549854"/>
    <lineage>
        <taxon>Bacteria</taxon>
        <taxon>Pseudomonadati</taxon>
        <taxon>Pseudomonadota</taxon>
        <taxon>Alphaproteobacteria</taxon>
        <taxon>Rhodobacterales</taxon>
        <taxon>Paracoccaceae</taxon>
        <taxon>Rhodobaculum</taxon>
    </lineage>
</organism>
<keyword evidence="6 8" id="KW-1133">Transmembrane helix</keyword>
<feature type="domain" description="ABC transmembrane type-1" evidence="9">
    <location>
        <begin position="59"/>
        <end position="265"/>
    </location>
</feature>
<dbReference type="CDD" id="cd06261">
    <property type="entry name" value="TM_PBP2"/>
    <property type="match status" value="1"/>
</dbReference>
<feature type="transmembrane region" description="Helical" evidence="8">
    <location>
        <begin position="244"/>
        <end position="265"/>
    </location>
</feature>
<dbReference type="PANTHER" id="PTHR42929:SF5">
    <property type="entry name" value="ABC TRANSPORTER PERMEASE PROTEIN"/>
    <property type="match status" value="1"/>
</dbReference>
<keyword evidence="4" id="KW-1003">Cell membrane</keyword>
<evidence type="ECO:0000256" key="2">
    <source>
        <dbReference type="ARBA" id="ARBA00007069"/>
    </source>
</evidence>
<reference evidence="10" key="1">
    <citation type="submission" date="2017-05" db="EMBL/GenBank/DDBJ databases">
        <authorList>
            <person name="Imhoff J.F."/>
            <person name="Rahn T."/>
            <person name="Kuenzel S."/>
            <person name="Neulinger S.C."/>
        </authorList>
    </citation>
    <scope>NUCLEOTIDE SEQUENCE</scope>
    <source>
        <strain evidence="10">LMG 28126</strain>
    </source>
</reference>
<comment type="caution">
    <text evidence="10">The sequence shown here is derived from an EMBL/GenBank/DDBJ whole genome shotgun (WGS) entry which is preliminary data.</text>
</comment>
<dbReference type="SUPFAM" id="SSF161098">
    <property type="entry name" value="MetI-like"/>
    <property type="match status" value="1"/>
</dbReference>
<gene>
    <name evidence="10" type="ORF">CCR87_15065</name>
</gene>
<keyword evidence="11" id="KW-1185">Reference proteome</keyword>
<dbReference type="Pfam" id="PF00528">
    <property type="entry name" value="BPD_transp_1"/>
    <property type="match status" value="1"/>
</dbReference>
<evidence type="ECO:0000256" key="6">
    <source>
        <dbReference type="ARBA" id="ARBA00022989"/>
    </source>
</evidence>
<evidence type="ECO:0000256" key="3">
    <source>
        <dbReference type="ARBA" id="ARBA00022448"/>
    </source>
</evidence>
<evidence type="ECO:0000256" key="1">
    <source>
        <dbReference type="ARBA" id="ARBA00004651"/>
    </source>
</evidence>
<evidence type="ECO:0000256" key="8">
    <source>
        <dbReference type="RuleBase" id="RU363032"/>
    </source>
</evidence>
<dbReference type="Gene3D" id="1.10.3720.10">
    <property type="entry name" value="MetI-like"/>
    <property type="match status" value="1"/>
</dbReference>
<comment type="similarity">
    <text evidence="2">Belongs to the binding-protein-dependent transport system permease family. CysTW subfamily.</text>
</comment>
<keyword evidence="7 8" id="KW-0472">Membrane</keyword>
<evidence type="ECO:0000256" key="7">
    <source>
        <dbReference type="ARBA" id="ARBA00023136"/>
    </source>
</evidence>
<keyword evidence="5 8" id="KW-0812">Transmembrane</keyword>
<accession>A0A934WK94</accession>
<feature type="transmembrane region" description="Helical" evidence="8">
    <location>
        <begin position="201"/>
        <end position="224"/>
    </location>
</feature>
<evidence type="ECO:0000259" key="9">
    <source>
        <dbReference type="PROSITE" id="PS50928"/>
    </source>
</evidence>
<dbReference type="GO" id="GO:0005886">
    <property type="term" value="C:plasma membrane"/>
    <property type="evidence" value="ECO:0007669"/>
    <property type="project" value="UniProtKB-SubCell"/>
</dbReference>
<dbReference type="PANTHER" id="PTHR42929">
    <property type="entry name" value="INNER MEMBRANE ABC TRANSPORTER PERMEASE PROTEIN YDCU-RELATED-RELATED"/>
    <property type="match status" value="1"/>
</dbReference>
<protein>
    <submittedName>
        <fullName evidence="10">Polyamine ABC transporter permease</fullName>
    </submittedName>
</protein>
<name>A0A934WK94_9RHOB</name>
<dbReference type="AlphaFoldDB" id="A0A934WK94"/>
<comment type="subcellular location">
    <subcellularLocation>
        <location evidence="1 8">Cell membrane</location>
        <topology evidence="1 8">Multi-pass membrane protein</topology>
    </subcellularLocation>
</comment>
<keyword evidence="3 8" id="KW-0813">Transport</keyword>
<proteinExistence type="inferred from homology"/>
<dbReference type="InterPro" id="IPR035906">
    <property type="entry name" value="MetI-like_sf"/>
</dbReference>
<feature type="transmembrane region" description="Helical" evidence="8">
    <location>
        <begin position="92"/>
        <end position="117"/>
    </location>
</feature>
<sequence>MMRSQTAPYWWLVVPALAALGVFYLYPVAQVLWLSVTEPAPGLGNYTTLYESQTVRNVIWRTTWISLVTTVFTVTLGYVVAYALAQVGRRTLVIMLFAVLMTLWLSVLIRAFSWVVLLQTNGLVNQALIAIGLIDRPLPLLRNELGVIIGMVHFMLPLAILPMYANMSGLDRRVMQAADVLGARSWQAFWWVWFPMSRPGIIVATLLVFVFSLGFFVTPAILGGGRVMMLSEYISFQFQETLRWGQATMLASTLLLGVLAVLAVATRFIDMKRLFGARG</sequence>
<reference evidence="10" key="2">
    <citation type="journal article" date="2020" name="Microorganisms">
        <title>Osmotic Adaptation and Compatible Solute Biosynthesis of Phototrophic Bacteria as Revealed from Genome Analyses.</title>
        <authorList>
            <person name="Imhoff J.F."/>
            <person name="Rahn T."/>
            <person name="Kunzel S."/>
            <person name="Keller A."/>
            <person name="Neulinger S.C."/>
        </authorList>
    </citation>
    <scope>NUCLEOTIDE SEQUENCE</scope>
    <source>
        <strain evidence="10">LMG 28126</strain>
    </source>
</reference>
<evidence type="ECO:0000313" key="11">
    <source>
        <dbReference type="Proteomes" id="UP000706333"/>
    </source>
</evidence>
<dbReference type="PROSITE" id="PS50928">
    <property type="entry name" value="ABC_TM1"/>
    <property type="match status" value="1"/>
</dbReference>
<evidence type="ECO:0000256" key="4">
    <source>
        <dbReference type="ARBA" id="ARBA00022475"/>
    </source>
</evidence>